<organism evidence="2 3">
    <name type="scientific">Peptacetobacter hiranonis (strain DSM 13275 / JCM 10541 / KCTC 15199 / TO-931)</name>
    <name type="common">Clostridium hiranonis</name>
    <dbReference type="NCBI Taxonomy" id="500633"/>
    <lineage>
        <taxon>Bacteria</taxon>
        <taxon>Bacillati</taxon>
        <taxon>Bacillota</taxon>
        <taxon>Clostridia</taxon>
        <taxon>Peptostreptococcales</taxon>
        <taxon>Peptostreptococcaceae</taxon>
        <taxon>Peptacetobacter</taxon>
    </lineage>
</organism>
<dbReference type="AlphaFoldDB" id="B6G204"/>
<evidence type="ECO:0000313" key="2">
    <source>
        <dbReference type="EMBL" id="EEA84148.1"/>
    </source>
</evidence>
<accession>B6G204</accession>
<keyword evidence="3" id="KW-1185">Reference proteome</keyword>
<gene>
    <name evidence="2" type="ORF">CLOHIR_02166</name>
</gene>
<dbReference type="HOGENOM" id="CLU_2011283_0_0_9"/>
<evidence type="ECO:0000256" key="1">
    <source>
        <dbReference type="SAM" id="Phobius"/>
    </source>
</evidence>
<feature type="transmembrane region" description="Helical" evidence="1">
    <location>
        <begin position="100"/>
        <end position="117"/>
    </location>
</feature>
<dbReference type="RefSeq" id="WP_006441004.1">
    <property type="nucleotide sequence ID" value="NZ_DS995361.1"/>
</dbReference>
<proteinExistence type="predicted"/>
<dbReference type="Proteomes" id="UP000003178">
    <property type="component" value="Unassembled WGS sequence"/>
</dbReference>
<protein>
    <submittedName>
        <fullName evidence="2">Uncharacterized protein</fullName>
    </submittedName>
</protein>
<evidence type="ECO:0000313" key="3">
    <source>
        <dbReference type="Proteomes" id="UP000003178"/>
    </source>
</evidence>
<reference evidence="2 3" key="1">
    <citation type="submission" date="2008-09" db="EMBL/GenBank/DDBJ databases">
        <authorList>
            <person name="Fulton L."/>
            <person name="Clifton S."/>
            <person name="Fulton B."/>
            <person name="Xu J."/>
            <person name="Minx P."/>
            <person name="Pepin K.H."/>
            <person name="Johnson M."/>
            <person name="Thiruvilangam P."/>
            <person name="Bhonagiri V."/>
            <person name="Nash W.E."/>
            <person name="Mardis E.R."/>
            <person name="Wilson R.K."/>
        </authorList>
    </citation>
    <scope>NUCLEOTIDE SEQUENCE [LARGE SCALE GENOMIC DNA]</scope>
    <source>
        <strain evidence="2 3">DSM 13275</strain>
    </source>
</reference>
<dbReference type="EMBL" id="ABWP01000086">
    <property type="protein sequence ID" value="EEA84148.1"/>
    <property type="molecule type" value="Genomic_DNA"/>
</dbReference>
<keyword evidence="1" id="KW-0472">Membrane</keyword>
<feature type="transmembrane region" description="Helical" evidence="1">
    <location>
        <begin position="71"/>
        <end position="94"/>
    </location>
</feature>
<feature type="transmembrane region" description="Helical" evidence="1">
    <location>
        <begin position="47"/>
        <end position="64"/>
    </location>
</feature>
<sequence length="123" mass="14159">MTVSRIIDSEMEEFSRKYRNLAVSLVFVPFVVLLVKSMGYFTSNNNLISYIYLSILGYFVAKYLDKRVYKIISVLNLILAMIAYTIIIMPALIIPDILGVISYSIPYITIFLIAKFLKKENIN</sequence>
<keyword evidence="1" id="KW-0812">Transmembrane</keyword>
<keyword evidence="1" id="KW-1133">Transmembrane helix</keyword>
<name>B6G204_PEPHT</name>
<comment type="caution">
    <text evidence="2">The sequence shown here is derived from an EMBL/GenBank/DDBJ whole genome shotgun (WGS) entry which is preliminary data.</text>
</comment>
<feature type="transmembrane region" description="Helical" evidence="1">
    <location>
        <begin position="21"/>
        <end position="41"/>
    </location>
</feature>
<reference evidence="2 3" key="2">
    <citation type="submission" date="2008-10" db="EMBL/GenBank/DDBJ databases">
        <title>Draft genome sequence of Clostridium hiranonis (DSM 13275).</title>
        <authorList>
            <person name="Sudarsanam P."/>
            <person name="Ley R."/>
            <person name="Guruge J."/>
            <person name="Turnbaugh P.J."/>
            <person name="Mahowald M."/>
            <person name="Liep D."/>
            <person name="Gordon J."/>
        </authorList>
    </citation>
    <scope>NUCLEOTIDE SEQUENCE [LARGE SCALE GENOMIC DNA]</scope>
    <source>
        <strain evidence="2 3">DSM 13275</strain>
    </source>
</reference>